<feature type="coiled-coil region" evidence="1">
    <location>
        <begin position="40"/>
        <end position="74"/>
    </location>
</feature>
<reference evidence="2" key="1">
    <citation type="submission" date="2020-07" db="EMBL/GenBank/DDBJ databases">
        <title>Multicomponent nature underlies the extraordinary mechanical properties of spider dragline silk.</title>
        <authorList>
            <person name="Kono N."/>
            <person name="Nakamura H."/>
            <person name="Mori M."/>
            <person name="Yoshida Y."/>
            <person name="Ohtoshi R."/>
            <person name="Malay A.D."/>
            <person name="Moran D.A.P."/>
            <person name="Tomita M."/>
            <person name="Numata K."/>
            <person name="Arakawa K."/>
        </authorList>
    </citation>
    <scope>NUCLEOTIDE SEQUENCE</scope>
</reference>
<evidence type="ECO:0000313" key="3">
    <source>
        <dbReference type="Proteomes" id="UP000887116"/>
    </source>
</evidence>
<evidence type="ECO:0000256" key="1">
    <source>
        <dbReference type="SAM" id="Coils"/>
    </source>
</evidence>
<protein>
    <submittedName>
        <fullName evidence="2">Uncharacterized protein</fullName>
    </submittedName>
</protein>
<keyword evidence="1" id="KW-0175">Coiled coil</keyword>
<keyword evidence="3" id="KW-1185">Reference proteome</keyword>
<evidence type="ECO:0000313" key="2">
    <source>
        <dbReference type="EMBL" id="GFQ80524.1"/>
    </source>
</evidence>
<dbReference type="OrthoDB" id="10663883at2759"/>
<dbReference type="CDD" id="cd15841">
    <property type="entry name" value="SNARE_Qc"/>
    <property type="match status" value="1"/>
</dbReference>
<dbReference type="AlphaFoldDB" id="A0A8X6KPJ6"/>
<name>A0A8X6KPJ6_TRICU</name>
<comment type="caution">
    <text evidence="2">The sequence shown here is derived from an EMBL/GenBank/DDBJ whole genome shotgun (WGS) entry which is preliminary data.</text>
</comment>
<feature type="non-terminal residue" evidence="2">
    <location>
        <position position="1"/>
    </location>
</feature>
<organism evidence="2 3">
    <name type="scientific">Trichonephila clavata</name>
    <name type="common">Joro spider</name>
    <name type="synonym">Nephila clavata</name>
    <dbReference type="NCBI Taxonomy" id="2740835"/>
    <lineage>
        <taxon>Eukaryota</taxon>
        <taxon>Metazoa</taxon>
        <taxon>Ecdysozoa</taxon>
        <taxon>Arthropoda</taxon>
        <taxon>Chelicerata</taxon>
        <taxon>Arachnida</taxon>
        <taxon>Araneae</taxon>
        <taxon>Araneomorphae</taxon>
        <taxon>Entelegynae</taxon>
        <taxon>Araneoidea</taxon>
        <taxon>Nephilidae</taxon>
        <taxon>Trichonephila</taxon>
    </lineage>
</organism>
<feature type="coiled-coil region" evidence="1">
    <location>
        <begin position="116"/>
        <end position="182"/>
    </location>
</feature>
<dbReference type="EMBL" id="BMAO01002410">
    <property type="protein sequence ID" value="GFQ80524.1"/>
    <property type="molecule type" value="Genomic_DNA"/>
</dbReference>
<accession>A0A8X6KPJ6</accession>
<dbReference type="Proteomes" id="UP000887116">
    <property type="component" value="Unassembled WGS sequence"/>
</dbReference>
<sequence>QKLQYLERGTALYGGYEDSVNEEQFMADLRNRVALSESLNSSMKEELQRERLQNEELQRRLKHYARDKVEREEKCMQNIVEFSKRAEINSMLEQGIRDAIQTGERAPNPQDCQRIINEWKNEINQAINENAREIDELLKTIDSQNKDIAKLSASAKRQEAKIEKLQTEVKRLREMAVYTQEEIKLQSEIQDFDTHISNIAAKKQNLMQQGQSRFMASTPTNLFGSARGFTPSPSASNKYRDWSFATQPAMDTSFSPIYAVPLSTSDTGTYLPYTSFNFSPTDVSPSSNRTMNRSLNASYITPESAAFRKRIHPYWTHRKYKKY</sequence>
<proteinExistence type="predicted"/>
<gene>
    <name evidence="2" type="primary">AVEN_122432_1</name>
    <name evidence="2" type="ORF">TNCT_449321</name>
</gene>